<evidence type="ECO:0000313" key="5">
    <source>
        <dbReference type="Proteomes" id="UP001209694"/>
    </source>
</evidence>
<dbReference type="InterPro" id="IPR001173">
    <property type="entry name" value="Glyco_trans_2-like"/>
</dbReference>
<dbReference type="AlphaFoldDB" id="A0AAW5VEZ1"/>
<evidence type="ECO:0000256" key="2">
    <source>
        <dbReference type="ARBA" id="ARBA00022679"/>
    </source>
</evidence>
<comment type="caution">
    <text evidence="4">The sequence shown here is derived from an EMBL/GenBank/DDBJ whole genome shotgun (WGS) entry which is preliminary data.</text>
</comment>
<protein>
    <submittedName>
        <fullName evidence="4">Glycosyltransferase</fullName>
    </submittedName>
</protein>
<keyword evidence="1" id="KW-0328">Glycosyltransferase</keyword>
<dbReference type="EMBL" id="JAMQQD010000005">
    <property type="protein sequence ID" value="MCW7516259.1"/>
    <property type="molecule type" value="Genomic_DNA"/>
</dbReference>
<dbReference type="InterPro" id="IPR029044">
    <property type="entry name" value="Nucleotide-diphossugar_trans"/>
</dbReference>
<dbReference type="CDD" id="cd00761">
    <property type="entry name" value="Glyco_tranf_GTA_type"/>
    <property type="match status" value="1"/>
</dbReference>
<accession>A0AAW5VEZ1</accession>
<dbReference type="PANTHER" id="PTHR22916">
    <property type="entry name" value="GLYCOSYLTRANSFERASE"/>
    <property type="match status" value="1"/>
</dbReference>
<dbReference type="Gene3D" id="3.90.550.10">
    <property type="entry name" value="Spore Coat Polysaccharide Biosynthesis Protein SpsA, Chain A"/>
    <property type="match status" value="1"/>
</dbReference>
<dbReference type="Proteomes" id="UP001209694">
    <property type="component" value="Unassembled WGS sequence"/>
</dbReference>
<dbReference type="Pfam" id="PF00535">
    <property type="entry name" value="Glycos_transf_2"/>
    <property type="match status" value="1"/>
</dbReference>
<dbReference type="SUPFAM" id="SSF53448">
    <property type="entry name" value="Nucleotide-diphospho-sugar transferases"/>
    <property type="match status" value="1"/>
</dbReference>
<sequence length="303" mass="35321">MYQVELYIRSCIQSILSQSYKDFEIVIVDDGSSDKSIEIAENELVDSLVSYKILKQENKGLSSARNLGISSSAGNWVVCVDSDDCLDIHFLKILVTNAEKTGADVSICGFRYVESYQTGIIKNNNFRYRFYEGETLQKYFLIRSIVIIIPCLLIKKEVLVSNKLSFNEKIHFSEDQEFIWRLLSFGLHFVVTESKLYDYLVRPNSIMTTLNMDKILSGFIGLKKMLSELDLKYPNLILARWILGTLRTTSKISTYQEFQRVYDNIEMVKYESQLWLFPSFYVKILFLVNRLNKRLLYLILKKI</sequence>
<evidence type="ECO:0000256" key="1">
    <source>
        <dbReference type="ARBA" id="ARBA00022676"/>
    </source>
</evidence>
<keyword evidence="2" id="KW-0808">Transferase</keyword>
<proteinExistence type="predicted"/>
<evidence type="ECO:0000259" key="3">
    <source>
        <dbReference type="Pfam" id="PF00535"/>
    </source>
</evidence>
<reference evidence="4" key="1">
    <citation type="submission" date="2022-06" db="EMBL/GenBank/DDBJ databases">
        <title>Leptospira isolates from biofilms formed at urban environments.</title>
        <authorList>
            <person name="Ribeiro P.S."/>
            <person name="Sousa T."/>
            <person name="Carvalho N."/>
            <person name="Aburjaile F."/>
            <person name="Neves F."/>
            <person name="Oliveira D."/>
            <person name="Blanco L."/>
            <person name="Lima J."/>
            <person name="Costa F."/>
            <person name="Brenig B."/>
            <person name="Soares S."/>
            <person name="Ramos R."/>
            <person name="Goes-Neto A."/>
            <person name="Matiuzzi M."/>
            <person name="Azevedo V."/>
            <person name="Ristow P."/>
        </authorList>
    </citation>
    <scope>NUCLEOTIDE SEQUENCE</scope>
    <source>
        <strain evidence="4">VSF7</strain>
    </source>
</reference>
<gene>
    <name evidence="4" type="ORF">ND810_13920</name>
</gene>
<feature type="domain" description="Glycosyltransferase 2-like" evidence="3">
    <location>
        <begin position="2"/>
        <end position="159"/>
    </location>
</feature>
<organism evidence="4 5">
    <name type="scientific">Leptospira levettii</name>
    <dbReference type="NCBI Taxonomy" id="2023178"/>
    <lineage>
        <taxon>Bacteria</taxon>
        <taxon>Pseudomonadati</taxon>
        <taxon>Spirochaetota</taxon>
        <taxon>Spirochaetia</taxon>
        <taxon>Leptospirales</taxon>
        <taxon>Leptospiraceae</taxon>
        <taxon>Leptospira</taxon>
    </lineage>
</organism>
<evidence type="ECO:0000313" key="4">
    <source>
        <dbReference type="EMBL" id="MCW7516259.1"/>
    </source>
</evidence>
<dbReference type="PANTHER" id="PTHR22916:SF51">
    <property type="entry name" value="GLYCOSYLTRANSFERASE EPSH-RELATED"/>
    <property type="match status" value="1"/>
</dbReference>
<name>A0AAW5VEZ1_9LEPT</name>
<dbReference type="GO" id="GO:0016758">
    <property type="term" value="F:hexosyltransferase activity"/>
    <property type="evidence" value="ECO:0007669"/>
    <property type="project" value="UniProtKB-ARBA"/>
</dbReference>